<comment type="caution">
    <text evidence="3">The sequence shown here is derived from an EMBL/GenBank/DDBJ whole genome shotgun (WGS) entry which is preliminary data.</text>
</comment>
<feature type="region of interest" description="Disordered" evidence="1">
    <location>
        <begin position="193"/>
        <end position="214"/>
    </location>
</feature>
<protein>
    <recommendedName>
        <fullName evidence="2">DUF7507 domain-containing protein</fullName>
    </recommendedName>
</protein>
<evidence type="ECO:0000313" key="4">
    <source>
        <dbReference type="Proteomes" id="UP000231516"/>
    </source>
</evidence>
<evidence type="ECO:0000256" key="1">
    <source>
        <dbReference type="SAM" id="MobiDB-lite"/>
    </source>
</evidence>
<sequence length="403" mass="41867">MINVFTLLGLCIFAGVTLLKDKILISLKNLIGFQRSTDQNALVGCFLPLVLLTYLAGASSLHAQEQSGNWNAFGDYTFSNGTTADVSGIGFTDGNFENLTVWSESLANDISLENVYTPDECRTFSFTSGGVPKAQTNPVIHIDRIGGLIDGVANAANITLSGTDVVTGNALTWTRLSGTVDFAVTPTTATDQSAIDGTANTTGTSGDDMETTASGSVRIDGTTATFQLCFPIIGPSGNDGIEFILFADPSDPELSVVKETTTIPSFAGQTLDYTFTVTNSGNAAASGLNITDSKCATVINLDSGDLNGNAFLEPTETWIYSCTSIPVTPLEVLAGEVVNTVTVQYDDPTGNAEPDAQTTLTTPIVPVVLVAQDDTIPSIAGLVGGSSTVSVLDNDSVNGASVH</sequence>
<proteinExistence type="predicted"/>
<dbReference type="Proteomes" id="UP000231516">
    <property type="component" value="Unassembled WGS sequence"/>
</dbReference>
<evidence type="ECO:0000259" key="2">
    <source>
        <dbReference type="Pfam" id="PF24346"/>
    </source>
</evidence>
<gene>
    <name evidence="3" type="ORF">BFP76_00015</name>
</gene>
<reference evidence="3 4" key="1">
    <citation type="submission" date="2016-08" db="EMBL/GenBank/DDBJ databases">
        <title>Draft genome of Amylibacter sp. strain 4G11.</title>
        <authorList>
            <person name="Wong S.-K."/>
            <person name="Hamasaki K."/>
            <person name="Yoshizawa S."/>
        </authorList>
    </citation>
    <scope>NUCLEOTIDE SEQUENCE [LARGE SCALE GENOMIC DNA]</scope>
    <source>
        <strain evidence="3 4">4G11</strain>
    </source>
</reference>
<accession>A0A2G5K7R5</accession>
<evidence type="ECO:0000313" key="3">
    <source>
        <dbReference type="EMBL" id="PIB25568.1"/>
    </source>
</evidence>
<dbReference type="EMBL" id="MDGM01000009">
    <property type="protein sequence ID" value="PIB25568.1"/>
    <property type="molecule type" value="Genomic_DNA"/>
</dbReference>
<organism evidence="3 4">
    <name type="scientific">Paramylibacter kogurei</name>
    <dbReference type="NCBI Taxonomy" id="1889778"/>
    <lineage>
        <taxon>Bacteria</taxon>
        <taxon>Pseudomonadati</taxon>
        <taxon>Pseudomonadota</taxon>
        <taxon>Alphaproteobacteria</taxon>
        <taxon>Rhodobacterales</taxon>
        <taxon>Paracoccaceae</taxon>
        <taxon>Paramylibacter</taxon>
    </lineage>
</organism>
<name>A0A2G5K7R5_9RHOB</name>
<dbReference type="AlphaFoldDB" id="A0A2G5K7R5"/>
<keyword evidence="4" id="KW-1185">Reference proteome</keyword>
<dbReference type="Pfam" id="PF24346">
    <property type="entry name" value="DUF7507"/>
    <property type="match status" value="1"/>
</dbReference>
<dbReference type="OrthoDB" id="8100581at2"/>
<feature type="domain" description="DUF7507" evidence="2">
    <location>
        <begin position="252"/>
        <end position="352"/>
    </location>
</feature>
<dbReference type="InterPro" id="IPR055354">
    <property type="entry name" value="DUF7507"/>
</dbReference>
<dbReference type="RefSeq" id="WP_099591947.1">
    <property type="nucleotide sequence ID" value="NZ_MDGM01000009.1"/>
</dbReference>